<accession>A0AAW1JJG9</accession>
<dbReference type="EMBL" id="JASPKY010000357">
    <property type="protein sequence ID" value="KAK9704109.1"/>
    <property type="molecule type" value="Genomic_DNA"/>
</dbReference>
<dbReference type="GO" id="GO:0008270">
    <property type="term" value="F:zinc ion binding"/>
    <property type="evidence" value="ECO:0007669"/>
    <property type="project" value="UniProtKB-KW"/>
</dbReference>
<dbReference type="Proteomes" id="UP001458880">
    <property type="component" value="Unassembled WGS sequence"/>
</dbReference>
<name>A0AAW1JJG9_POPJA</name>
<evidence type="ECO:0000313" key="3">
    <source>
        <dbReference type="Proteomes" id="UP001458880"/>
    </source>
</evidence>
<keyword evidence="2" id="KW-0862">Zinc</keyword>
<dbReference type="Gene3D" id="3.40.1800.20">
    <property type="match status" value="1"/>
</dbReference>
<gene>
    <name evidence="2" type="ORF">QE152_g28496</name>
</gene>
<evidence type="ECO:0000313" key="2">
    <source>
        <dbReference type="EMBL" id="KAK9704109.1"/>
    </source>
</evidence>
<dbReference type="Pfam" id="PF07776">
    <property type="entry name" value="zf-AD"/>
    <property type="match status" value="1"/>
</dbReference>
<comment type="caution">
    <text evidence="2">The sequence shown here is derived from an EMBL/GenBank/DDBJ whole genome shotgun (WGS) entry which is preliminary data.</text>
</comment>
<reference evidence="2 3" key="1">
    <citation type="journal article" date="2024" name="BMC Genomics">
        <title>De novo assembly and annotation of Popillia japonica's genome with initial clues to its potential as an invasive pest.</title>
        <authorList>
            <person name="Cucini C."/>
            <person name="Boschi S."/>
            <person name="Funari R."/>
            <person name="Cardaioli E."/>
            <person name="Iannotti N."/>
            <person name="Marturano G."/>
            <person name="Paoli F."/>
            <person name="Bruttini M."/>
            <person name="Carapelli A."/>
            <person name="Frati F."/>
            <person name="Nardi F."/>
        </authorList>
    </citation>
    <scope>NUCLEOTIDE SEQUENCE [LARGE SCALE GENOMIC DNA]</scope>
    <source>
        <strain evidence="2">DMR45628</strain>
    </source>
</reference>
<protein>
    <submittedName>
        <fullName evidence="2">Zinc-finger associated domain (Zf-AD)</fullName>
    </submittedName>
</protein>
<organism evidence="2 3">
    <name type="scientific">Popillia japonica</name>
    <name type="common">Japanese beetle</name>
    <dbReference type="NCBI Taxonomy" id="7064"/>
    <lineage>
        <taxon>Eukaryota</taxon>
        <taxon>Metazoa</taxon>
        <taxon>Ecdysozoa</taxon>
        <taxon>Arthropoda</taxon>
        <taxon>Hexapoda</taxon>
        <taxon>Insecta</taxon>
        <taxon>Pterygota</taxon>
        <taxon>Neoptera</taxon>
        <taxon>Endopterygota</taxon>
        <taxon>Coleoptera</taxon>
        <taxon>Polyphaga</taxon>
        <taxon>Scarabaeiformia</taxon>
        <taxon>Scarabaeidae</taxon>
        <taxon>Rutelinae</taxon>
        <taxon>Popillia</taxon>
    </lineage>
</organism>
<feature type="domain" description="ZAD" evidence="1">
    <location>
        <begin position="14"/>
        <end position="65"/>
    </location>
</feature>
<dbReference type="InterPro" id="IPR012934">
    <property type="entry name" value="Znf_AD"/>
</dbReference>
<dbReference type="GO" id="GO:0005634">
    <property type="term" value="C:nucleus"/>
    <property type="evidence" value="ECO:0007669"/>
    <property type="project" value="InterPro"/>
</dbReference>
<keyword evidence="2" id="KW-0479">Metal-binding</keyword>
<sequence length="189" mass="21704">MAFEIETPINTDKICRTCLVEGSDMKSVFSIDESNGETFRLYEMLMSCTSVQVMEDDGLPNQICPKTLLGKFWVSPLKISEEKDCEALQPKLEYIDIKISRIESDSEIGDTNVDVQSDNTQTSMNRRKIRDDTKQKIYPCEECTQCFTTATDLKLYSMGKNELIGKSTIKGKKRVDWKKYSRCKLEFLT</sequence>
<dbReference type="SUPFAM" id="SSF57716">
    <property type="entry name" value="Glucocorticoid receptor-like (DNA-binding domain)"/>
    <property type="match status" value="1"/>
</dbReference>
<keyword evidence="3" id="KW-1185">Reference proteome</keyword>
<evidence type="ECO:0000259" key="1">
    <source>
        <dbReference type="Pfam" id="PF07776"/>
    </source>
</evidence>
<proteinExistence type="predicted"/>
<dbReference type="AlphaFoldDB" id="A0AAW1JJG9"/>
<keyword evidence="2" id="KW-0863">Zinc-finger</keyword>